<evidence type="ECO:0000256" key="2">
    <source>
        <dbReference type="ARBA" id="ARBA00022741"/>
    </source>
</evidence>
<keyword evidence="4" id="KW-0067">ATP-binding</keyword>
<keyword evidence="8" id="KW-1185">Reference proteome</keyword>
<feature type="domain" description="Protein kinase" evidence="6">
    <location>
        <begin position="40"/>
        <end position="307"/>
    </location>
</feature>
<dbReference type="PROSITE" id="PS50011">
    <property type="entry name" value="PROTEIN_KINASE_DOM"/>
    <property type="match status" value="1"/>
</dbReference>
<dbReference type="InterPro" id="IPR008271">
    <property type="entry name" value="Ser/Thr_kinase_AS"/>
</dbReference>
<dbReference type="Gene3D" id="1.10.510.10">
    <property type="entry name" value="Transferase(Phosphotransferase) domain 1"/>
    <property type="match status" value="1"/>
</dbReference>
<proteinExistence type="predicted"/>
<keyword evidence="3 7" id="KW-0418">Kinase</keyword>
<evidence type="ECO:0000256" key="4">
    <source>
        <dbReference type="ARBA" id="ARBA00022840"/>
    </source>
</evidence>
<sequence length="468" mass="50451">MGDSENTYRIPGGSSQVPWKTESGATESAEGSTPTLAGEYLIKRLIASGGHGSVYEAEHRILGRRAAVKVLHAHLADQGEMLQRFVREARIVNQIRHPNVVDIYDFGMLADGSPYYVMELLEGRTLSQLVQERGRMSAERALAYLEPVCGALDAAHRAGIVHRDLKASNVMVVEDGEKPRLKLLDFGIAKIIQPDPEQAGLTLAGQRLGTAYAMAPEQLRGGPIHPATDVYALGVLLFQLLTGRYPFHTKDRMELERMHMEAPPPRPSASAPVSLAVDAVVLRCMEKEAERRFPNTPAFLAALREAVAAPSTVQPAGRTCQALALHAEVVVAEGPQDDELVHAALAEVLDCLEQELRTTGFVLALQAGTALLGVRLLEGDGPLPPEQARHLYEDLKELRRDTESLAKEVGAHVHLCLHVGPVEVRGEGQDFEVLGGAVTDLGSWVLRAPGGFHLTASAARLLGLAGPG</sequence>
<dbReference type="SUPFAM" id="SSF56112">
    <property type="entry name" value="Protein kinase-like (PK-like)"/>
    <property type="match status" value="1"/>
</dbReference>
<dbReference type="Proteomes" id="UP001291309">
    <property type="component" value="Unassembled WGS sequence"/>
</dbReference>
<dbReference type="EC" id="2.7.11.1" evidence="7"/>
<evidence type="ECO:0000256" key="1">
    <source>
        <dbReference type="ARBA" id="ARBA00022679"/>
    </source>
</evidence>
<accession>A0ABU5HI10</accession>
<dbReference type="SMART" id="SM00220">
    <property type="entry name" value="S_TKc"/>
    <property type="match status" value="1"/>
</dbReference>
<gene>
    <name evidence="7" type="ORF">SYV04_40710</name>
</gene>
<evidence type="ECO:0000256" key="3">
    <source>
        <dbReference type="ARBA" id="ARBA00022777"/>
    </source>
</evidence>
<dbReference type="Pfam" id="PF00069">
    <property type="entry name" value="Pkinase"/>
    <property type="match status" value="1"/>
</dbReference>
<dbReference type="PROSITE" id="PS00108">
    <property type="entry name" value="PROTEIN_KINASE_ST"/>
    <property type="match status" value="1"/>
</dbReference>
<reference evidence="7 8" key="1">
    <citation type="submission" date="2023-12" db="EMBL/GenBank/DDBJ databases">
        <title>the genome sequence of Hyalangium sp. s54d21.</title>
        <authorList>
            <person name="Zhang X."/>
        </authorList>
    </citation>
    <scope>NUCLEOTIDE SEQUENCE [LARGE SCALE GENOMIC DNA]</scope>
    <source>
        <strain evidence="8">s54d21</strain>
    </source>
</reference>
<dbReference type="InterPro" id="IPR011009">
    <property type="entry name" value="Kinase-like_dom_sf"/>
</dbReference>
<organism evidence="7 8">
    <name type="scientific">Hyalangium rubrum</name>
    <dbReference type="NCBI Taxonomy" id="3103134"/>
    <lineage>
        <taxon>Bacteria</taxon>
        <taxon>Pseudomonadati</taxon>
        <taxon>Myxococcota</taxon>
        <taxon>Myxococcia</taxon>
        <taxon>Myxococcales</taxon>
        <taxon>Cystobacterineae</taxon>
        <taxon>Archangiaceae</taxon>
        <taxon>Hyalangium</taxon>
    </lineage>
</organism>
<dbReference type="GO" id="GO:0004674">
    <property type="term" value="F:protein serine/threonine kinase activity"/>
    <property type="evidence" value="ECO:0007669"/>
    <property type="project" value="UniProtKB-EC"/>
</dbReference>
<feature type="region of interest" description="Disordered" evidence="5">
    <location>
        <begin position="1"/>
        <end position="32"/>
    </location>
</feature>
<comment type="caution">
    <text evidence="7">The sequence shown here is derived from an EMBL/GenBank/DDBJ whole genome shotgun (WGS) entry which is preliminary data.</text>
</comment>
<dbReference type="PANTHER" id="PTHR43289:SF6">
    <property type="entry name" value="SERINE_THREONINE-PROTEIN KINASE NEKL-3"/>
    <property type="match status" value="1"/>
</dbReference>
<dbReference type="EMBL" id="JAXIVS010000023">
    <property type="protein sequence ID" value="MDY7232779.1"/>
    <property type="molecule type" value="Genomic_DNA"/>
</dbReference>
<protein>
    <submittedName>
        <fullName evidence="7">Serine/threonine-protein kinase</fullName>
        <ecNumber evidence="7">2.7.11.1</ecNumber>
    </submittedName>
</protein>
<evidence type="ECO:0000313" key="8">
    <source>
        <dbReference type="Proteomes" id="UP001291309"/>
    </source>
</evidence>
<dbReference type="InterPro" id="IPR000719">
    <property type="entry name" value="Prot_kinase_dom"/>
</dbReference>
<dbReference type="PANTHER" id="PTHR43289">
    <property type="entry name" value="MITOGEN-ACTIVATED PROTEIN KINASE KINASE KINASE 20-RELATED"/>
    <property type="match status" value="1"/>
</dbReference>
<keyword evidence="2" id="KW-0547">Nucleotide-binding</keyword>
<keyword evidence="1 7" id="KW-0808">Transferase</keyword>
<evidence type="ECO:0000259" key="6">
    <source>
        <dbReference type="PROSITE" id="PS50011"/>
    </source>
</evidence>
<dbReference type="CDD" id="cd14014">
    <property type="entry name" value="STKc_PknB_like"/>
    <property type="match status" value="1"/>
</dbReference>
<dbReference type="RefSeq" id="WP_321551494.1">
    <property type="nucleotide sequence ID" value="NZ_JAXIVS010000023.1"/>
</dbReference>
<dbReference type="Gene3D" id="3.30.200.20">
    <property type="entry name" value="Phosphorylase Kinase, domain 1"/>
    <property type="match status" value="1"/>
</dbReference>
<name>A0ABU5HI10_9BACT</name>
<evidence type="ECO:0000313" key="7">
    <source>
        <dbReference type="EMBL" id="MDY7232779.1"/>
    </source>
</evidence>
<evidence type="ECO:0000256" key="5">
    <source>
        <dbReference type="SAM" id="MobiDB-lite"/>
    </source>
</evidence>